<protein>
    <submittedName>
        <fullName evidence="2">9326_t:CDS:1</fullName>
    </submittedName>
</protein>
<dbReference type="Proteomes" id="UP000789342">
    <property type="component" value="Unassembled WGS sequence"/>
</dbReference>
<name>A0A9N9I997_9GLOM</name>
<evidence type="ECO:0000313" key="2">
    <source>
        <dbReference type="EMBL" id="CAG8725410.1"/>
    </source>
</evidence>
<accession>A0A9N9I997</accession>
<organism evidence="2 3">
    <name type="scientific">Acaulospora morrowiae</name>
    <dbReference type="NCBI Taxonomy" id="94023"/>
    <lineage>
        <taxon>Eukaryota</taxon>
        <taxon>Fungi</taxon>
        <taxon>Fungi incertae sedis</taxon>
        <taxon>Mucoromycota</taxon>
        <taxon>Glomeromycotina</taxon>
        <taxon>Glomeromycetes</taxon>
        <taxon>Diversisporales</taxon>
        <taxon>Acaulosporaceae</taxon>
        <taxon>Acaulospora</taxon>
    </lineage>
</organism>
<evidence type="ECO:0000313" key="3">
    <source>
        <dbReference type="Proteomes" id="UP000789342"/>
    </source>
</evidence>
<keyword evidence="3" id="KW-1185">Reference proteome</keyword>
<proteinExistence type="predicted"/>
<feature type="compositionally biased region" description="Basic and acidic residues" evidence="1">
    <location>
        <begin position="35"/>
        <end position="50"/>
    </location>
</feature>
<sequence>EVQLDVEKIGLLLEDYLIDIDGVVFPPHSNTLTGDEGKHENTSGDESMHE</sequence>
<dbReference type="AlphaFoldDB" id="A0A9N9I997"/>
<feature type="region of interest" description="Disordered" evidence="1">
    <location>
        <begin position="27"/>
        <end position="50"/>
    </location>
</feature>
<evidence type="ECO:0000256" key="1">
    <source>
        <dbReference type="SAM" id="MobiDB-lite"/>
    </source>
</evidence>
<dbReference type="EMBL" id="CAJVPV010024036">
    <property type="protein sequence ID" value="CAG8725410.1"/>
    <property type="molecule type" value="Genomic_DNA"/>
</dbReference>
<reference evidence="2" key="1">
    <citation type="submission" date="2021-06" db="EMBL/GenBank/DDBJ databases">
        <authorList>
            <person name="Kallberg Y."/>
            <person name="Tangrot J."/>
            <person name="Rosling A."/>
        </authorList>
    </citation>
    <scope>NUCLEOTIDE SEQUENCE</scope>
    <source>
        <strain evidence="2">CL551</strain>
    </source>
</reference>
<comment type="caution">
    <text evidence="2">The sequence shown here is derived from an EMBL/GenBank/DDBJ whole genome shotgun (WGS) entry which is preliminary data.</text>
</comment>
<gene>
    <name evidence="2" type="ORF">AMORRO_LOCUS13623</name>
</gene>
<feature type="non-terminal residue" evidence="2">
    <location>
        <position position="1"/>
    </location>
</feature>